<accession>A0A9W7GGM3</accession>
<feature type="coiled-coil region" evidence="1">
    <location>
        <begin position="1150"/>
        <end position="1230"/>
    </location>
</feature>
<feature type="coiled-coil region" evidence="1">
    <location>
        <begin position="736"/>
        <end position="763"/>
    </location>
</feature>
<feature type="coiled-coil region" evidence="1">
    <location>
        <begin position="870"/>
        <end position="986"/>
    </location>
</feature>
<feature type="region of interest" description="Disordered" evidence="2">
    <location>
        <begin position="386"/>
        <end position="461"/>
    </location>
</feature>
<keyword evidence="1" id="KW-0175">Coiled coil</keyword>
<feature type="coiled-coil region" evidence="1">
    <location>
        <begin position="1266"/>
        <end position="1300"/>
    </location>
</feature>
<dbReference type="SUPFAM" id="SSF48452">
    <property type="entry name" value="TPR-like"/>
    <property type="match status" value="1"/>
</dbReference>
<feature type="compositionally biased region" description="Low complexity" evidence="2">
    <location>
        <begin position="200"/>
        <end position="210"/>
    </location>
</feature>
<reference evidence="4" key="1">
    <citation type="journal article" date="2023" name="Commun. Biol.">
        <title>Genome analysis of Parmales, the sister group of diatoms, reveals the evolutionary specialization of diatoms from phago-mixotrophs to photoautotrophs.</title>
        <authorList>
            <person name="Ban H."/>
            <person name="Sato S."/>
            <person name="Yoshikawa S."/>
            <person name="Yamada K."/>
            <person name="Nakamura Y."/>
            <person name="Ichinomiya M."/>
            <person name="Sato N."/>
            <person name="Blanc-Mathieu R."/>
            <person name="Endo H."/>
            <person name="Kuwata A."/>
            <person name="Ogata H."/>
        </authorList>
    </citation>
    <scope>NUCLEOTIDE SEQUENCE [LARGE SCALE GENOMIC DNA]</scope>
</reference>
<feature type="compositionally biased region" description="Basic and acidic residues" evidence="2">
    <location>
        <begin position="1398"/>
        <end position="1426"/>
    </location>
</feature>
<feature type="region of interest" description="Disordered" evidence="2">
    <location>
        <begin position="507"/>
        <end position="553"/>
    </location>
</feature>
<organism evidence="3 4">
    <name type="scientific">Triparma columacea</name>
    <dbReference type="NCBI Taxonomy" id="722753"/>
    <lineage>
        <taxon>Eukaryota</taxon>
        <taxon>Sar</taxon>
        <taxon>Stramenopiles</taxon>
        <taxon>Ochrophyta</taxon>
        <taxon>Bolidophyceae</taxon>
        <taxon>Parmales</taxon>
        <taxon>Triparmaceae</taxon>
        <taxon>Triparma</taxon>
    </lineage>
</organism>
<dbReference type="EMBL" id="BRYA01001456">
    <property type="protein sequence ID" value="GMI43581.1"/>
    <property type="molecule type" value="Genomic_DNA"/>
</dbReference>
<dbReference type="Proteomes" id="UP001165065">
    <property type="component" value="Unassembled WGS sequence"/>
</dbReference>
<feature type="compositionally biased region" description="Polar residues" evidence="2">
    <location>
        <begin position="409"/>
        <end position="419"/>
    </location>
</feature>
<gene>
    <name evidence="3" type="ORF">TrCOL_g961</name>
</gene>
<feature type="compositionally biased region" description="Low complexity" evidence="2">
    <location>
        <begin position="511"/>
        <end position="524"/>
    </location>
</feature>
<evidence type="ECO:0000256" key="2">
    <source>
        <dbReference type="SAM" id="MobiDB-lite"/>
    </source>
</evidence>
<evidence type="ECO:0000256" key="1">
    <source>
        <dbReference type="SAM" id="Coils"/>
    </source>
</evidence>
<dbReference type="InterPro" id="IPR011990">
    <property type="entry name" value="TPR-like_helical_dom_sf"/>
</dbReference>
<feature type="compositionally biased region" description="Pro residues" evidence="2">
    <location>
        <begin position="434"/>
        <end position="453"/>
    </location>
</feature>
<protein>
    <submittedName>
        <fullName evidence="3">Uncharacterized protein</fullName>
    </submittedName>
</protein>
<dbReference type="OrthoDB" id="206434at2759"/>
<feature type="region of interest" description="Disordered" evidence="2">
    <location>
        <begin position="200"/>
        <end position="225"/>
    </location>
</feature>
<evidence type="ECO:0000313" key="3">
    <source>
        <dbReference type="EMBL" id="GMI43581.1"/>
    </source>
</evidence>
<sequence length="1426" mass="158602">MSHFSHPTPVSEMERRLEKSGKVLVSRLKSHGFNDSESARLFQSVVLSSNSLAMRFLSEGNPASSKEWLTKASALTNTTSIDSLLTTPSGADPNAGPTTVLGLRVLTLNNMACFEKSQSLLPDARDTLQQAINETSDDPSISPGQRAVTHSNMSAVLSAMKKHEGARRHAKLAVGYCKQDLKRFSESTTLSNNSLTQMMSDTATDPVDAPATPPQSDLSPAPDSRLVGKTVSALAVACHNLAVETEFTQGGDKALGWYKRSAELVKVVNDEDANVLMRQKILSSYLDAKRKYGPKKPSSSTPHSGAALNTIRSMKRSSSKAGRTNKGTPSSSNFYVSKTTPQAHPQSYDIVRATVLTRTLTATDDEQPPYISDDNDDYAEIQNTDQQNNATHTQPVSSRPRSADHARTTPETSFQNQTEIARPKTANPNTGRFSPPPLSSAPPPPTKPTPISPTKPLSPAVEQSAMKLAHKIDMMDKLASEARKALTDLTEFTNTPIAATKEAENVPPPKAKVMPTPTMPTMPKQRPKSAVEMGGRRVPHKVRTPQPATANPQMSAELLSKSKARHSANVKKLIEQREETMKLVLQKEKEIKSIRLYMKRLEREGKEKEDFDSRLIQEYKEKVENFEQDKLAVVAEGEARVKQIKKEIEELQKLNVKYSQEKVQAQQAASESREKYISCCAVLAKEKLLKRHSELKAARETKNSIHAKGQKNLQMLVYKQTITNLEHKLTSEKKHNVELSSRLKELHDNNHDLKKQHAKSKLKSRLDKLKDANTPDVDLDLNAIHESPLKSWMQVEVSEDLGSISGSILAQTESIMNAVKISSLCALVDDIEDECEELATSHLNNKPVVQTLENVKSKLAKVNEDEIVMKELADLKIKALEIEVEDLGNDLEDKEGALYELEERASELEEMEKKVREERDGLLREKEKAWFRTEENKEVDKANEERDEAVKQLKEFKGRKGFTTKEEEFKVEIETLKAKVKELEGIIEAEHSWREKDLKPTIAIVQEEKREMVKTIARQSSLMEENEVEAVQKASALESALSEISILKEEKSEFALKLGEIKKAFESKEAVTKMREDGLGDEVKKLLKEKGDLVMENSRLKAAVTAASVEKPELAAKLGELKRALVRNDSTTKVREEGLEDSVAKLLKEKGDAVMENDQLKAALKAARAEVEAAGAEKVELAAKLGQLKKSLVRNDSQTKMREEGLEDEVKKLLKEKGDLVMENDRLLAEEKDREDGSKWEPLTLPQREDMLLKISSLKTLISGRAERLTLERDTAVVRAARLKEEREKSEEELEVTKRNLVMAMGKIEEWEAWHAAQEEEEEEEEEVEGGGGLFSEGNVMEERLEGGVKGLLDRLEEVEGGGGLFSEGNVVEEGLVEGGVKGLLDSSSEDGSVVSAEAKKKEGEERRMKKSDEDGEDEGRLSDVD</sequence>
<keyword evidence="4" id="KW-1185">Reference proteome</keyword>
<feature type="region of interest" description="Disordered" evidence="2">
    <location>
        <begin position="1382"/>
        <end position="1426"/>
    </location>
</feature>
<proteinExistence type="predicted"/>
<comment type="caution">
    <text evidence="3">The sequence shown here is derived from an EMBL/GenBank/DDBJ whole genome shotgun (WGS) entry which is preliminary data.</text>
</comment>
<feature type="region of interest" description="Disordered" evidence="2">
    <location>
        <begin position="1315"/>
        <end position="1341"/>
    </location>
</feature>
<feature type="compositionally biased region" description="Polar residues" evidence="2">
    <location>
        <begin position="319"/>
        <end position="345"/>
    </location>
</feature>
<feature type="compositionally biased region" description="Acidic residues" evidence="2">
    <location>
        <begin position="1319"/>
        <end position="1329"/>
    </location>
</feature>
<feature type="compositionally biased region" description="Polar residues" evidence="2">
    <location>
        <begin position="386"/>
        <end position="400"/>
    </location>
</feature>
<feature type="region of interest" description="Disordered" evidence="2">
    <location>
        <begin position="290"/>
        <end position="347"/>
    </location>
</feature>
<feature type="coiled-coil region" evidence="1">
    <location>
        <begin position="570"/>
        <end position="671"/>
    </location>
</feature>
<name>A0A9W7GGM3_9STRA</name>
<evidence type="ECO:0000313" key="4">
    <source>
        <dbReference type="Proteomes" id="UP001165065"/>
    </source>
</evidence>